<dbReference type="OrthoDB" id="1084550at2759"/>
<dbReference type="Proteomes" id="UP000694251">
    <property type="component" value="Chromosome 10"/>
</dbReference>
<organism evidence="2 3">
    <name type="scientific">Arabidopsis suecica</name>
    <name type="common">Swedish thale-cress</name>
    <name type="synonym">Cardaminopsis suecica</name>
    <dbReference type="NCBI Taxonomy" id="45249"/>
    <lineage>
        <taxon>Eukaryota</taxon>
        <taxon>Viridiplantae</taxon>
        <taxon>Streptophyta</taxon>
        <taxon>Embryophyta</taxon>
        <taxon>Tracheophyta</taxon>
        <taxon>Spermatophyta</taxon>
        <taxon>Magnoliopsida</taxon>
        <taxon>eudicotyledons</taxon>
        <taxon>Gunneridae</taxon>
        <taxon>Pentapetalae</taxon>
        <taxon>rosids</taxon>
        <taxon>malvids</taxon>
        <taxon>Brassicales</taxon>
        <taxon>Brassicaceae</taxon>
        <taxon>Camelineae</taxon>
        <taxon>Arabidopsis</taxon>
    </lineage>
</organism>
<gene>
    <name evidence="2" type="ORF">ISN44_As10g016210</name>
</gene>
<accession>A0A8T1ZZ96</accession>
<evidence type="ECO:0000313" key="2">
    <source>
        <dbReference type="EMBL" id="KAG7564877.1"/>
    </source>
</evidence>
<comment type="caution">
    <text evidence="2">The sequence shown here is derived from an EMBL/GenBank/DDBJ whole genome shotgun (WGS) entry which is preliminary data.</text>
</comment>
<evidence type="ECO:0000313" key="3">
    <source>
        <dbReference type="Proteomes" id="UP000694251"/>
    </source>
</evidence>
<protein>
    <recommendedName>
        <fullName evidence="4">Plant thionin family protein</fullName>
    </recommendedName>
</protein>
<proteinExistence type="predicted"/>
<dbReference type="EMBL" id="JAEFBJ010000010">
    <property type="protein sequence ID" value="KAG7564877.1"/>
    <property type="molecule type" value="Genomic_DNA"/>
</dbReference>
<keyword evidence="3" id="KW-1185">Reference proteome</keyword>
<keyword evidence="1" id="KW-0732">Signal</keyword>
<name>A0A8T1ZZ96_ARASU</name>
<reference evidence="2 3" key="1">
    <citation type="submission" date="2020-12" db="EMBL/GenBank/DDBJ databases">
        <title>Concerted genomic and epigenomic changes stabilize Arabidopsis allopolyploids.</title>
        <authorList>
            <person name="Chen Z."/>
        </authorList>
    </citation>
    <scope>NUCLEOTIDE SEQUENCE [LARGE SCALE GENOMIC DNA]</scope>
    <source>
        <strain evidence="2">As9502</strain>
        <tissue evidence="2">Leaf</tissue>
    </source>
</reference>
<dbReference type="AlphaFoldDB" id="A0A8T1ZZ96"/>
<sequence length="80" mass="9058">MEMKKCSMMMMMMILMMLVMASIRGGDAVIIRTTCKQMCIDQCGGRITIPETPCLRKCLHEKCGFPAPPMEAVRMRNIRG</sequence>
<feature type="chain" id="PRO_5035924049" description="Plant thionin family protein" evidence="1">
    <location>
        <begin position="29"/>
        <end position="80"/>
    </location>
</feature>
<evidence type="ECO:0000256" key="1">
    <source>
        <dbReference type="SAM" id="SignalP"/>
    </source>
</evidence>
<evidence type="ECO:0008006" key="4">
    <source>
        <dbReference type="Google" id="ProtNLM"/>
    </source>
</evidence>
<feature type="signal peptide" evidence="1">
    <location>
        <begin position="1"/>
        <end position="28"/>
    </location>
</feature>